<dbReference type="STRING" id="797210.Halxa_0729"/>
<dbReference type="eggNOG" id="arCOG01259">
    <property type="taxonomic scope" value="Archaea"/>
</dbReference>
<dbReference type="PANTHER" id="PTHR24321">
    <property type="entry name" value="DEHYDROGENASES, SHORT CHAIN"/>
    <property type="match status" value="1"/>
</dbReference>
<dbReference type="SUPFAM" id="SSF51735">
    <property type="entry name" value="NAD(P)-binding Rossmann-fold domains"/>
    <property type="match status" value="1"/>
</dbReference>
<sequence length="251" mass="25808">MVSIDQATAVVTGGGSGIGQETALEFAERGANVVVADLDVDGGEGTVDSIEDAGGDAIFVETDVADPESAAAMVDAAVDEYGSLDCAFNNAGIGGERAPVDEYAPEDWSQVIDVNLVGVFNCMKAELERMKDQESGGAIVNNSSILGKVGFATSSAYSAAKHGVLGLTKSAALENGETGVRINSVCPGFIETPLIEESLSDEERAQIEGMHAMNRLGTPEEVAAAVVWLCSDEASFVTGEGFGVEGGYLSQ</sequence>
<dbReference type="InterPro" id="IPR020904">
    <property type="entry name" value="Sc_DH/Rdtase_CS"/>
</dbReference>
<evidence type="ECO:0000256" key="1">
    <source>
        <dbReference type="ARBA" id="ARBA00006484"/>
    </source>
</evidence>
<dbReference type="HOGENOM" id="CLU_010194_1_0_2"/>
<dbReference type="CDD" id="cd05233">
    <property type="entry name" value="SDR_c"/>
    <property type="match status" value="1"/>
</dbReference>
<dbReference type="GO" id="GO:0004316">
    <property type="term" value="F:3-oxoacyl-[acyl-carrier-protein] reductase (NADPH) activity"/>
    <property type="evidence" value="ECO:0007669"/>
    <property type="project" value="UniProtKB-EC"/>
</dbReference>
<organism evidence="3 4">
    <name type="scientific">Halopiger xanaduensis (strain DSM 18323 / JCM 14033 / SH-6)</name>
    <dbReference type="NCBI Taxonomy" id="797210"/>
    <lineage>
        <taxon>Archaea</taxon>
        <taxon>Methanobacteriati</taxon>
        <taxon>Methanobacteriota</taxon>
        <taxon>Stenosarchaea group</taxon>
        <taxon>Halobacteria</taxon>
        <taxon>Halobacteriales</taxon>
        <taxon>Natrialbaceae</taxon>
        <taxon>Halopiger</taxon>
    </lineage>
</organism>
<proteinExistence type="inferred from homology"/>
<accession>F8D6C1</accession>
<keyword evidence="2 3" id="KW-0560">Oxidoreductase</keyword>
<dbReference type="PROSITE" id="PS00061">
    <property type="entry name" value="ADH_SHORT"/>
    <property type="match status" value="1"/>
</dbReference>
<dbReference type="EC" id="1.1.1.100" evidence="3"/>
<dbReference type="InterPro" id="IPR036291">
    <property type="entry name" value="NAD(P)-bd_dom_sf"/>
</dbReference>
<dbReference type="Pfam" id="PF13561">
    <property type="entry name" value="adh_short_C2"/>
    <property type="match status" value="1"/>
</dbReference>
<gene>
    <name evidence="3" type="ordered locus">Halxa_0729</name>
</gene>
<dbReference type="FunFam" id="3.40.50.720:FF:000084">
    <property type="entry name" value="Short-chain dehydrogenase reductase"/>
    <property type="match status" value="1"/>
</dbReference>
<evidence type="ECO:0000313" key="4">
    <source>
        <dbReference type="Proteomes" id="UP000006794"/>
    </source>
</evidence>
<keyword evidence="4" id="KW-1185">Reference proteome</keyword>
<dbReference type="GeneID" id="10795705"/>
<dbReference type="OrthoDB" id="24596at2157"/>
<dbReference type="RefSeq" id="WP_013878270.1">
    <property type="nucleotide sequence ID" value="NC_015666.1"/>
</dbReference>
<dbReference type="NCBIfam" id="NF005559">
    <property type="entry name" value="PRK07231.1"/>
    <property type="match status" value="1"/>
</dbReference>
<dbReference type="Gene3D" id="3.40.50.720">
    <property type="entry name" value="NAD(P)-binding Rossmann-like Domain"/>
    <property type="match status" value="1"/>
</dbReference>
<dbReference type="PANTHER" id="PTHR24321:SF8">
    <property type="entry name" value="ESTRADIOL 17-BETA-DEHYDROGENASE 8-RELATED"/>
    <property type="match status" value="1"/>
</dbReference>
<evidence type="ECO:0000256" key="2">
    <source>
        <dbReference type="ARBA" id="ARBA00023002"/>
    </source>
</evidence>
<dbReference type="Proteomes" id="UP000006794">
    <property type="component" value="Chromosome"/>
</dbReference>
<dbReference type="PRINTS" id="PR00081">
    <property type="entry name" value="GDHRDH"/>
</dbReference>
<dbReference type="InterPro" id="IPR002347">
    <property type="entry name" value="SDR_fam"/>
</dbReference>
<dbReference type="KEGG" id="hxa:Halxa_0729"/>
<dbReference type="EMBL" id="CP002839">
    <property type="protein sequence ID" value="AEH35368.1"/>
    <property type="molecule type" value="Genomic_DNA"/>
</dbReference>
<dbReference type="PRINTS" id="PR00080">
    <property type="entry name" value="SDRFAMILY"/>
</dbReference>
<reference evidence="3 4" key="1">
    <citation type="journal article" date="2012" name="Stand. Genomic Sci.">
        <title>Complete genome sequence of Halopiger xanaduensis type strain (SH-6(T)).</title>
        <authorList>
            <person name="Anderson I."/>
            <person name="Tindall B.J."/>
            <person name="Rohde M."/>
            <person name="Lucas S."/>
            <person name="Han J."/>
            <person name="Lapidus A."/>
            <person name="Cheng J.F."/>
            <person name="Goodwin L."/>
            <person name="Pitluck S."/>
            <person name="Peters L."/>
            <person name="Pati A."/>
            <person name="Mikhailova N."/>
            <person name="Pagani I."/>
            <person name="Teshima H."/>
            <person name="Han C."/>
            <person name="Tapia R."/>
            <person name="Land M."/>
            <person name="Woyke T."/>
            <person name="Klenk H.P."/>
            <person name="Kyrpides N."/>
            <person name="Ivanova N."/>
        </authorList>
    </citation>
    <scope>NUCLEOTIDE SEQUENCE [LARGE SCALE GENOMIC DNA]</scope>
    <source>
        <strain evidence="4">DSM 18323 / JCM 14033 / SH-6</strain>
    </source>
</reference>
<comment type="similarity">
    <text evidence="1">Belongs to the short-chain dehydrogenases/reductases (SDR) family.</text>
</comment>
<dbReference type="AlphaFoldDB" id="F8D6C1"/>
<protein>
    <submittedName>
        <fullName evidence="3">3-oxoacyl-(Acyl-carrier-protein) reductase</fullName>
        <ecNumber evidence="3">1.1.1.100</ecNumber>
    </submittedName>
</protein>
<evidence type="ECO:0000313" key="3">
    <source>
        <dbReference type="EMBL" id="AEH35368.1"/>
    </source>
</evidence>
<name>F8D6C1_HALXS</name>